<name>A0A1D8JFC1_9BACL</name>
<evidence type="ECO:0000256" key="1">
    <source>
        <dbReference type="SAM" id="Phobius"/>
    </source>
</evidence>
<reference evidence="2 3" key="1">
    <citation type="submission" date="2016-09" db="EMBL/GenBank/DDBJ databases">
        <title>Complete genome sequence of the Lysinibacillus sphaericus LMG 22257, a specie of Bacillus with ureolytic activity that can effectively biodeposit calcium carbonate.</title>
        <authorList>
            <person name="Yan W."/>
        </authorList>
    </citation>
    <scope>NUCLEOTIDE SEQUENCE [LARGE SCALE GENOMIC DNA]</scope>
    <source>
        <strain evidence="2 3">LMG 22257</strain>
    </source>
</reference>
<feature type="transmembrane region" description="Helical" evidence="1">
    <location>
        <begin position="34"/>
        <end position="57"/>
    </location>
</feature>
<protein>
    <submittedName>
        <fullName evidence="2">Pro-sigmaK processing inhibitor BofA</fullName>
    </submittedName>
</protein>
<evidence type="ECO:0000313" key="2">
    <source>
        <dbReference type="EMBL" id="AOV07405.1"/>
    </source>
</evidence>
<dbReference type="KEGG" id="surl:BI350_07530"/>
<organism evidence="2 3">
    <name type="scientific">Sporosarcina ureilytica</name>
    <dbReference type="NCBI Taxonomy" id="298596"/>
    <lineage>
        <taxon>Bacteria</taxon>
        <taxon>Bacillati</taxon>
        <taxon>Bacillota</taxon>
        <taxon>Bacilli</taxon>
        <taxon>Bacillales</taxon>
        <taxon>Caryophanaceae</taxon>
        <taxon>Sporosarcina</taxon>
    </lineage>
</organism>
<accession>A0A1D8JFC1</accession>
<dbReference type="RefSeq" id="WP_075527536.1">
    <property type="nucleotide sequence ID" value="NZ_CP017560.1"/>
</dbReference>
<evidence type="ECO:0000313" key="3">
    <source>
        <dbReference type="Proteomes" id="UP000185746"/>
    </source>
</evidence>
<proteinExistence type="predicted"/>
<dbReference type="EMBL" id="CP017560">
    <property type="protein sequence ID" value="AOV07405.1"/>
    <property type="molecule type" value="Genomic_DNA"/>
</dbReference>
<dbReference type="AlphaFoldDB" id="A0A1D8JFC1"/>
<keyword evidence="1" id="KW-1133">Transmembrane helix</keyword>
<feature type="transmembrane region" description="Helical" evidence="1">
    <location>
        <begin position="63"/>
        <end position="86"/>
    </location>
</feature>
<sequence length="87" mass="9616">MKATISIFIVGFILFLLVMDKKRVKSMFEFISIYWFRLAFSFLALFILNVVAGFFGVYVPVNIASGLVITILGIPGLASICAIAFIS</sequence>
<gene>
    <name evidence="2" type="ORF">BI350_07530</name>
</gene>
<feature type="transmembrane region" description="Helical" evidence="1">
    <location>
        <begin position="6"/>
        <end position="22"/>
    </location>
</feature>
<dbReference type="Proteomes" id="UP000185746">
    <property type="component" value="Chromosome"/>
</dbReference>
<keyword evidence="3" id="KW-1185">Reference proteome</keyword>
<keyword evidence="1" id="KW-0472">Membrane</keyword>
<dbReference type="Pfam" id="PF07441">
    <property type="entry name" value="BofA"/>
    <property type="match status" value="1"/>
</dbReference>
<keyword evidence="1" id="KW-0812">Transmembrane</keyword>
<dbReference type="InterPro" id="IPR010001">
    <property type="entry name" value="BofA"/>
</dbReference>